<gene>
    <name evidence="1" type="ORF">SS50377_13781</name>
    <name evidence="2" type="ORF">SS50377_23449</name>
</gene>
<dbReference type="VEuPathDB" id="GiardiaDB:SS50377_23449"/>
<accession>V6LR75</accession>
<dbReference type="EMBL" id="KI546083">
    <property type="protein sequence ID" value="EST46186.1"/>
    <property type="molecule type" value="Genomic_DNA"/>
</dbReference>
<dbReference type="Proteomes" id="UP000018208">
    <property type="component" value="Unassembled WGS sequence"/>
</dbReference>
<reference evidence="1 2" key="1">
    <citation type="journal article" date="2014" name="PLoS Genet.">
        <title>The Genome of Spironucleus salmonicida Highlights a Fish Pathogen Adapted to Fluctuating Environments.</title>
        <authorList>
            <person name="Xu F."/>
            <person name="Jerlstrom-Hultqvist J."/>
            <person name="Einarsson E."/>
            <person name="Astvaldsson A."/>
            <person name="Svard S.G."/>
            <person name="Andersson J.O."/>
        </authorList>
    </citation>
    <scope>NUCLEOTIDE SEQUENCE</scope>
    <source>
        <strain evidence="2">ATCC 50377</strain>
    </source>
</reference>
<evidence type="ECO:0000313" key="1">
    <source>
        <dbReference type="EMBL" id="EST46186.1"/>
    </source>
</evidence>
<dbReference type="OrthoDB" id="3098at2759"/>
<keyword evidence="3" id="KW-1185">Reference proteome</keyword>
<protein>
    <submittedName>
        <fullName evidence="1">Uncharacterized protein</fullName>
    </submittedName>
</protein>
<name>V6LR75_9EUKA</name>
<organism evidence="1">
    <name type="scientific">Spironucleus salmonicida</name>
    <dbReference type="NCBI Taxonomy" id="348837"/>
    <lineage>
        <taxon>Eukaryota</taxon>
        <taxon>Metamonada</taxon>
        <taxon>Diplomonadida</taxon>
        <taxon>Hexamitidae</taxon>
        <taxon>Hexamitinae</taxon>
        <taxon>Spironucleus</taxon>
    </lineage>
</organism>
<reference evidence="2" key="2">
    <citation type="submission" date="2020-12" db="EMBL/GenBank/DDBJ databases">
        <title>New Spironucleus salmonicida genome in near-complete chromosomes.</title>
        <authorList>
            <person name="Xu F."/>
            <person name="Kurt Z."/>
            <person name="Jimenez-Gonzalez A."/>
            <person name="Astvaldsson A."/>
            <person name="Andersson J.O."/>
            <person name="Svard S.G."/>
        </authorList>
    </citation>
    <scope>NUCLEOTIDE SEQUENCE</scope>
    <source>
        <strain evidence="2">ATCC 50377</strain>
    </source>
</reference>
<proteinExistence type="predicted"/>
<dbReference type="EMBL" id="AUWU02000004">
    <property type="protein sequence ID" value="KAH0573515.1"/>
    <property type="molecule type" value="Genomic_DNA"/>
</dbReference>
<dbReference type="AlphaFoldDB" id="V6LR75"/>
<evidence type="ECO:0000313" key="3">
    <source>
        <dbReference type="Proteomes" id="UP000018208"/>
    </source>
</evidence>
<evidence type="ECO:0000313" key="2">
    <source>
        <dbReference type="EMBL" id="KAH0573515.1"/>
    </source>
</evidence>
<sequence>MQTLEVKIQSLFPDLSLFVIEVSQDILENPSQYPEITTSTEKQLTAQKAKAPSGWSLPNSHYQQKINAILKQSKDARYLFIIQKYLESQYIARKTNETFIEIYNLLRQGNLPSAVSSLTSSNLQLHAAMLTGYQTLLGHNSLELDIKEWILQAKNFSLNKKYPLLERAVFGVISGNPQPIREWLGPSKSDTDEAWICCISGIRESLCGGSGRSYLAQTIQLLSKSKFDGQKLISGDYTNYISQIIVEFTKLNEIYDENALIQQRKIALIASHILSTINQIPLKTQLTINLQSQLNNLIETYVRQILNQQNPADSELIPYFIFNLDNFTSIQLILIYLKQTRNYQLAIQLAEESLQNDVDSILQFRFLAIQQLSEMYLNNQQLANLSQLAVFGRFPLSANISFIYLLFISRNLIINDFFEELKNVIQLLIGLLDSFKNSISEVLIEEFNIIMLFSRAINSDFVDKMRDGKDKQSILKTFSEMQNNYFTCLDLIKTGSFLIFSNQAEIVATEQIFNSQSHQREQSIQKLIEKVVSDSLVNISHSLFVYCTQQELQKRNQYLNNIIGLCDYISDESANFILLNVITKTSLAEILMVAEKAQIGLLCNQ</sequence>